<evidence type="ECO:0000256" key="7">
    <source>
        <dbReference type="ARBA" id="ARBA00022989"/>
    </source>
</evidence>
<name>A0A3B0UPJ4_9ZZZZ</name>
<dbReference type="InterPro" id="IPR022813">
    <property type="entry name" value="SecD/SecF_arch_bac"/>
</dbReference>
<dbReference type="NCBIfam" id="TIGR00966">
    <property type="entry name" value="transloc_SecF"/>
    <property type="match status" value="1"/>
</dbReference>
<keyword evidence="3" id="KW-0813">Transport</keyword>
<feature type="transmembrane region" description="Helical" evidence="10">
    <location>
        <begin position="279"/>
        <end position="298"/>
    </location>
</feature>
<reference evidence="12" key="1">
    <citation type="submission" date="2018-06" db="EMBL/GenBank/DDBJ databases">
        <authorList>
            <person name="Zhirakovskaya E."/>
        </authorList>
    </citation>
    <scope>NUCLEOTIDE SEQUENCE</scope>
</reference>
<feature type="transmembrane region" description="Helical" evidence="10">
    <location>
        <begin position="153"/>
        <end position="176"/>
    </location>
</feature>
<keyword evidence="9 10" id="KW-0472">Membrane</keyword>
<feature type="domain" description="Protein export membrane protein SecD/SecF C-terminal" evidence="11">
    <location>
        <begin position="96"/>
        <end position="292"/>
    </location>
</feature>
<feature type="transmembrane region" description="Helical" evidence="10">
    <location>
        <begin position="188"/>
        <end position="208"/>
    </location>
</feature>
<dbReference type="AlphaFoldDB" id="A0A3B0UPJ4"/>
<dbReference type="GO" id="GO:0015450">
    <property type="term" value="F:protein-transporting ATPase activity"/>
    <property type="evidence" value="ECO:0007669"/>
    <property type="project" value="InterPro"/>
</dbReference>
<evidence type="ECO:0000313" key="12">
    <source>
        <dbReference type="EMBL" id="VAW33045.1"/>
    </source>
</evidence>
<dbReference type="Pfam" id="PF07549">
    <property type="entry name" value="Sec_GG"/>
    <property type="match status" value="1"/>
</dbReference>
<evidence type="ECO:0000256" key="6">
    <source>
        <dbReference type="ARBA" id="ARBA00022927"/>
    </source>
</evidence>
<accession>A0A3B0UPJ4</accession>
<dbReference type="Gene3D" id="1.20.1640.10">
    <property type="entry name" value="Multidrug efflux transporter AcrB transmembrane domain"/>
    <property type="match status" value="1"/>
</dbReference>
<evidence type="ECO:0000256" key="9">
    <source>
        <dbReference type="ARBA" id="ARBA00023136"/>
    </source>
</evidence>
<dbReference type="HAMAP" id="MF_01464_B">
    <property type="entry name" value="SecF_B"/>
    <property type="match status" value="1"/>
</dbReference>
<proteinExistence type="inferred from homology"/>
<dbReference type="GO" id="GO:0006886">
    <property type="term" value="P:intracellular protein transport"/>
    <property type="evidence" value="ECO:0007669"/>
    <property type="project" value="InterPro"/>
</dbReference>
<protein>
    <recommendedName>
        <fullName evidence="2">Protein translocase subunit SecF</fullName>
    </recommendedName>
</protein>
<comment type="subcellular location">
    <subcellularLocation>
        <location evidence="1">Cell membrane</location>
        <topology evidence="1">Multi-pass membrane protein</topology>
    </subcellularLocation>
</comment>
<dbReference type="PANTHER" id="PTHR30081:SF8">
    <property type="entry name" value="PROTEIN TRANSLOCASE SUBUNIT SECF"/>
    <property type="match status" value="1"/>
</dbReference>
<dbReference type="Pfam" id="PF02355">
    <property type="entry name" value="SecD_SecF_C"/>
    <property type="match status" value="1"/>
</dbReference>
<dbReference type="InterPro" id="IPR005665">
    <property type="entry name" value="SecF_bac"/>
</dbReference>
<evidence type="ECO:0000256" key="8">
    <source>
        <dbReference type="ARBA" id="ARBA00023010"/>
    </source>
</evidence>
<keyword evidence="8" id="KW-0811">Translocation</keyword>
<feature type="transmembrane region" description="Helical" evidence="10">
    <location>
        <begin position="247"/>
        <end position="273"/>
    </location>
</feature>
<dbReference type="GO" id="GO:0005886">
    <property type="term" value="C:plasma membrane"/>
    <property type="evidence" value="ECO:0007669"/>
    <property type="project" value="UniProtKB-SubCell"/>
</dbReference>
<evidence type="ECO:0000256" key="3">
    <source>
        <dbReference type="ARBA" id="ARBA00022448"/>
    </source>
</evidence>
<dbReference type="PANTHER" id="PTHR30081">
    <property type="entry name" value="PROTEIN-EXPORT MEMBRANE PROTEIN SEC"/>
    <property type="match status" value="1"/>
</dbReference>
<keyword evidence="5 10" id="KW-0812">Transmembrane</keyword>
<feature type="transmembrane region" description="Helical" evidence="10">
    <location>
        <begin position="124"/>
        <end position="141"/>
    </location>
</feature>
<evidence type="ECO:0000256" key="4">
    <source>
        <dbReference type="ARBA" id="ARBA00022475"/>
    </source>
</evidence>
<dbReference type="InterPro" id="IPR022646">
    <property type="entry name" value="SecD/SecF_CS"/>
</dbReference>
<sequence>MYIINHRKIFFIITGIILAIAIGAITHYGLPLGIDFTGGSLVEVSYSGARPSLATLKKNISALPLGETILSDSGSHDVIVRSRTLTPTEHNAVLEALSTSGSKVTELQFTSVGPSLGSELARKALVALAIVILTIVIYIAWAFRRVSRPVSSWVYGSIVVAVLFHDIIVPAGFYAIWAHFTGAPVDSLFAVALLTILGYSVNDTIVIFDRVREHLTIDRKSVTHEEFSKLVGESITQTMGRSINTSLTVIFVLIALAVFGSAVTLNFAIILIAGVIAGTYSSILLAAPLLVPVARYFTEKRK</sequence>
<keyword evidence="7 10" id="KW-1133">Transmembrane helix</keyword>
<evidence type="ECO:0000256" key="2">
    <source>
        <dbReference type="ARBA" id="ARBA00015792"/>
    </source>
</evidence>
<evidence type="ECO:0000256" key="10">
    <source>
        <dbReference type="SAM" id="Phobius"/>
    </source>
</evidence>
<dbReference type="EMBL" id="UOEV01000079">
    <property type="protein sequence ID" value="VAW33045.1"/>
    <property type="molecule type" value="Genomic_DNA"/>
</dbReference>
<dbReference type="SUPFAM" id="SSF82866">
    <property type="entry name" value="Multidrug efflux transporter AcrB transmembrane domain"/>
    <property type="match status" value="1"/>
</dbReference>
<evidence type="ECO:0000256" key="1">
    <source>
        <dbReference type="ARBA" id="ARBA00004651"/>
    </source>
</evidence>
<evidence type="ECO:0000256" key="5">
    <source>
        <dbReference type="ARBA" id="ARBA00022692"/>
    </source>
</evidence>
<keyword evidence="6" id="KW-0653">Protein transport</keyword>
<dbReference type="InterPro" id="IPR022645">
    <property type="entry name" value="SecD/SecF_bac"/>
</dbReference>
<feature type="transmembrane region" description="Helical" evidence="10">
    <location>
        <begin position="9"/>
        <end position="30"/>
    </location>
</feature>
<organism evidence="12">
    <name type="scientific">hydrothermal vent metagenome</name>
    <dbReference type="NCBI Taxonomy" id="652676"/>
    <lineage>
        <taxon>unclassified sequences</taxon>
        <taxon>metagenomes</taxon>
        <taxon>ecological metagenomes</taxon>
    </lineage>
</organism>
<keyword evidence="4" id="KW-1003">Cell membrane</keyword>
<dbReference type="InterPro" id="IPR048634">
    <property type="entry name" value="SecD_SecF_C"/>
</dbReference>
<evidence type="ECO:0000259" key="11">
    <source>
        <dbReference type="Pfam" id="PF02355"/>
    </source>
</evidence>
<dbReference type="PRINTS" id="PR01755">
    <property type="entry name" value="SECFTRNLCASE"/>
</dbReference>
<gene>
    <name evidence="12" type="ORF">MNBD_CPR01-557</name>
</gene>